<comment type="caution">
    <text evidence="1">The sequence shown here is derived from an EMBL/GenBank/DDBJ whole genome shotgun (WGS) entry which is preliminary data.</text>
</comment>
<dbReference type="EMBL" id="BMYP01000032">
    <property type="protein sequence ID" value="GHD79697.1"/>
    <property type="molecule type" value="Genomic_DNA"/>
</dbReference>
<evidence type="ECO:0000313" key="1">
    <source>
        <dbReference type="EMBL" id="GHD79697.1"/>
    </source>
</evidence>
<proteinExistence type="predicted"/>
<gene>
    <name evidence="1" type="ORF">GCM10011419_23430</name>
</gene>
<dbReference type="SUPFAM" id="SSF51735">
    <property type="entry name" value="NAD(P)-binding Rossmann-fold domains"/>
    <property type="match status" value="1"/>
</dbReference>
<accession>A0ABQ3HB05</accession>
<name>A0ABQ3HB05_9NEIS</name>
<dbReference type="InterPro" id="IPR036291">
    <property type="entry name" value="NAD(P)-bd_dom_sf"/>
</dbReference>
<protein>
    <recommendedName>
        <fullName evidence="3">Short-chain dehydrogenase</fullName>
    </recommendedName>
</protein>
<evidence type="ECO:0008006" key="3">
    <source>
        <dbReference type="Google" id="ProtNLM"/>
    </source>
</evidence>
<evidence type="ECO:0000313" key="2">
    <source>
        <dbReference type="Proteomes" id="UP000662678"/>
    </source>
</evidence>
<sequence length="47" mass="4748">MDKVLLVTAASRGIGAATTRLAAAILWLLSDAAPFTTGSFIDVAGGR</sequence>
<reference evidence="2" key="1">
    <citation type="journal article" date="2019" name="Int. J. Syst. Evol. Microbiol.">
        <title>The Global Catalogue of Microorganisms (GCM) 10K type strain sequencing project: providing services to taxonomists for standard genome sequencing and annotation.</title>
        <authorList>
            <consortium name="The Broad Institute Genomics Platform"/>
            <consortium name="The Broad Institute Genome Sequencing Center for Infectious Disease"/>
            <person name="Wu L."/>
            <person name="Ma J."/>
        </authorList>
    </citation>
    <scope>NUCLEOTIDE SEQUENCE [LARGE SCALE GENOMIC DNA]</scope>
    <source>
        <strain evidence="2">KCTC 23713</strain>
    </source>
</reference>
<organism evidence="1 2">
    <name type="scientific">Vogesella fluminis</name>
    <dbReference type="NCBI Taxonomy" id="1069161"/>
    <lineage>
        <taxon>Bacteria</taxon>
        <taxon>Pseudomonadati</taxon>
        <taxon>Pseudomonadota</taxon>
        <taxon>Betaproteobacteria</taxon>
        <taxon>Neisseriales</taxon>
        <taxon>Chromobacteriaceae</taxon>
        <taxon>Vogesella</taxon>
    </lineage>
</organism>
<keyword evidence="2" id="KW-1185">Reference proteome</keyword>
<dbReference type="RefSeq" id="WP_229799735.1">
    <property type="nucleotide sequence ID" value="NZ_BMYP01000032.1"/>
</dbReference>
<dbReference type="Proteomes" id="UP000662678">
    <property type="component" value="Unassembled WGS sequence"/>
</dbReference>